<dbReference type="AlphaFoldDB" id="A0A1L9S5X1"/>
<dbReference type="OrthoDB" id="4366340at2759"/>
<evidence type="ECO:0000313" key="1">
    <source>
        <dbReference type="EMBL" id="OJJ42566.1"/>
    </source>
</evidence>
<evidence type="ECO:0000313" key="2">
    <source>
        <dbReference type="Proteomes" id="UP000184188"/>
    </source>
</evidence>
<dbReference type="EMBL" id="KV878358">
    <property type="protein sequence ID" value="OJJ42566.1"/>
    <property type="molecule type" value="Genomic_DNA"/>
</dbReference>
<dbReference type="VEuPathDB" id="FungiDB:ASPZODRAFT_147205"/>
<dbReference type="RefSeq" id="XP_022577076.1">
    <property type="nucleotide sequence ID" value="XM_022725242.1"/>
</dbReference>
<keyword evidence="2" id="KW-1185">Reference proteome</keyword>
<accession>A0A1L9S5X1</accession>
<gene>
    <name evidence="1" type="ORF">ASPZODRAFT_147205</name>
</gene>
<reference evidence="2" key="1">
    <citation type="journal article" date="2017" name="Genome Biol.">
        <title>Comparative genomics reveals high biological diversity and specific adaptations in the industrially and medically important fungal genus Aspergillus.</title>
        <authorList>
            <person name="de Vries R.P."/>
            <person name="Riley R."/>
            <person name="Wiebenga A."/>
            <person name="Aguilar-Osorio G."/>
            <person name="Amillis S."/>
            <person name="Uchima C.A."/>
            <person name="Anderluh G."/>
            <person name="Asadollahi M."/>
            <person name="Askin M."/>
            <person name="Barry K."/>
            <person name="Battaglia E."/>
            <person name="Bayram O."/>
            <person name="Benocci T."/>
            <person name="Braus-Stromeyer S.A."/>
            <person name="Caldana C."/>
            <person name="Canovas D."/>
            <person name="Cerqueira G.C."/>
            <person name="Chen F."/>
            <person name="Chen W."/>
            <person name="Choi C."/>
            <person name="Clum A."/>
            <person name="Dos Santos R.A."/>
            <person name="Damasio A.R."/>
            <person name="Diallinas G."/>
            <person name="Emri T."/>
            <person name="Fekete E."/>
            <person name="Flipphi M."/>
            <person name="Freyberg S."/>
            <person name="Gallo A."/>
            <person name="Gournas C."/>
            <person name="Habgood R."/>
            <person name="Hainaut M."/>
            <person name="Harispe M.L."/>
            <person name="Henrissat B."/>
            <person name="Hilden K.S."/>
            <person name="Hope R."/>
            <person name="Hossain A."/>
            <person name="Karabika E."/>
            <person name="Karaffa L."/>
            <person name="Karanyi Z."/>
            <person name="Krasevec N."/>
            <person name="Kuo A."/>
            <person name="Kusch H."/>
            <person name="LaButti K."/>
            <person name="Lagendijk E.L."/>
            <person name="Lapidus A."/>
            <person name="Levasseur A."/>
            <person name="Lindquist E."/>
            <person name="Lipzen A."/>
            <person name="Logrieco A.F."/>
            <person name="MacCabe A."/>
            <person name="Maekelae M.R."/>
            <person name="Malavazi I."/>
            <person name="Melin P."/>
            <person name="Meyer V."/>
            <person name="Mielnichuk N."/>
            <person name="Miskei M."/>
            <person name="Molnar A.P."/>
            <person name="Mule G."/>
            <person name="Ngan C.Y."/>
            <person name="Orejas M."/>
            <person name="Orosz E."/>
            <person name="Ouedraogo J.P."/>
            <person name="Overkamp K.M."/>
            <person name="Park H.-S."/>
            <person name="Perrone G."/>
            <person name="Piumi F."/>
            <person name="Punt P.J."/>
            <person name="Ram A.F."/>
            <person name="Ramon A."/>
            <person name="Rauscher S."/>
            <person name="Record E."/>
            <person name="Riano-Pachon D.M."/>
            <person name="Robert V."/>
            <person name="Roehrig J."/>
            <person name="Ruller R."/>
            <person name="Salamov A."/>
            <person name="Salih N.S."/>
            <person name="Samson R.A."/>
            <person name="Sandor E."/>
            <person name="Sanguinetti M."/>
            <person name="Schuetze T."/>
            <person name="Sepcic K."/>
            <person name="Shelest E."/>
            <person name="Sherlock G."/>
            <person name="Sophianopoulou V."/>
            <person name="Squina F.M."/>
            <person name="Sun H."/>
            <person name="Susca A."/>
            <person name="Todd R.B."/>
            <person name="Tsang A."/>
            <person name="Unkles S.E."/>
            <person name="van de Wiele N."/>
            <person name="van Rossen-Uffink D."/>
            <person name="Oliveira J.V."/>
            <person name="Vesth T.C."/>
            <person name="Visser J."/>
            <person name="Yu J.-H."/>
            <person name="Zhou M."/>
            <person name="Andersen M.R."/>
            <person name="Archer D.B."/>
            <person name="Baker S.E."/>
            <person name="Benoit I."/>
            <person name="Brakhage A.A."/>
            <person name="Braus G.H."/>
            <person name="Fischer R."/>
            <person name="Frisvad J.C."/>
            <person name="Goldman G.H."/>
            <person name="Houbraken J."/>
            <person name="Oakley B."/>
            <person name="Pocsi I."/>
            <person name="Scazzocchio C."/>
            <person name="Seiboth B."/>
            <person name="vanKuyk P.A."/>
            <person name="Wortman J."/>
            <person name="Dyer P.S."/>
            <person name="Grigoriev I.V."/>
        </authorList>
    </citation>
    <scope>NUCLEOTIDE SEQUENCE [LARGE SCALE GENOMIC DNA]</scope>
    <source>
        <strain evidence="2">CBS 506.65</strain>
    </source>
</reference>
<name>A0A1L9S5X1_9EURO</name>
<sequence>MSSTTTTTAPAAAATAPYLDSAELLGQSVKLLSDDHNPFDITRLIAGRRKIVLLDVKNTKEVGTASGVGFKIPAGIGFTGIGSTETHSLTVETGTELGKSLDAQAEMSASYAGVSAEGSAKYSYQTALSTSKYYGLLSSETQSFMLTMELADLDLADGFVTAAQGLPDWPSSGYPSAALLVENHMCDTASKEEMQAHISCECNGIATAKASTDLKTSEGYKKYTKVRKFKATVIGGDPGKKTDLSSSPNDAAKFDEWEKSISDSTAHSPISLGVMSLGDIVAECKDIEDSEEREKLADKLNAGLSYMNSFRIVQGYLEVKSDYFWDRKYDLRIDGPPGMKLSASAYPTSKEHTTFSQESDTHVKIACPRPGNDKKYDYKPDKAWFDSHYLAYVRLTAPPFAVDWTITLEPRMAMRIKLTNGPDIRTAEMTEDSLVEEVSVNPLKAGVFGKSEKTFK</sequence>
<dbReference type="GeneID" id="34611707"/>
<proteinExistence type="predicted"/>
<evidence type="ECO:0008006" key="3">
    <source>
        <dbReference type="Google" id="ProtNLM"/>
    </source>
</evidence>
<dbReference type="Proteomes" id="UP000184188">
    <property type="component" value="Unassembled WGS sequence"/>
</dbReference>
<protein>
    <recommendedName>
        <fullName evidence="3">MACPF domain-containing protein</fullName>
    </recommendedName>
</protein>
<organism evidence="1 2">
    <name type="scientific">Penicilliopsis zonata CBS 506.65</name>
    <dbReference type="NCBI Taxonomy" id="1073090"/>
    <lineage>
        <taxon>Eukaryota</taxon>
        <taxon>Fungi</taxon>
        <taxon>Dikarya</taxon>
        <taxon>Ascomycota</taxon>
        <taxon>Pezizomycotina</taxon>
        <taxon>Eurotiomycetes</taxon>
        <taxon>Eurotiomycetidae</taxon>
        <taxon>Eurotiales</taxon>
        <taxon>Aspergillaceae</taxon>
        <taxon>Penicilliopsis</taxon>
    </lineage>
</organism>